<protein>
    <recommendedName>
        <fullName evidence="3">Formylmethanofuran dehydrogenase subunit E domain-containing protein</fullName>
    </recommendedName>
</protein>
<dbReference type="EMBL" id="LR134355">
    <property type="protein sequence ID" value="VEG50343.1"/>
    <property type="molecule type" value="Genomic_DNA"/>
</dbReference>
<organism evidence="1 2">
    <name type="scientific">Mycolicibacterium chitae</name>
    <name type="common">Mycobacterium chitae</name>
    <dbReference type="NCBI Taxonomy" id="1792"/>
    <lineage>
        <taxon>Bacteria</taxon>
        <taxon>Bacillati</taxon>
        <taxon>Actinomycetota</taxon>
        <taxon>Actinomycetes</taxon>
        <taxon>Mycobacteriales</taxon>
        <taxon>Mycobacteriaceae</taxon>
        <taxon>Mycolicibacterium</taxon>
    </lineage>
</organism>
<dbReference type="AlphaFoldDB" id="A0A3S4RKN7"/>
<evidence type="ECO:0008006" key="3">
    <source>
        <dbReference type="Google" id="ProtNLM"/>
    </source>
</evidence>
<evidence type="ECO:0000313" key="1">
    <source>
        <dbReference type="EMBL" id="VEG50343.1"/>
    </source>
</evidence>
<evidence type="ECO:0000313" key="2">
    <source>
        <dbReference type="Proteomes" id="UP000282551"/>
    </source>
</evidence>
<accession>A0A3S4RKN7</accession>
<keyword evidence="2" id="KW-1185">Reference proteome</keyword>
<reference evidence="1 2" key="1">
    <citation type="submission" date="2018-12" db="EMBL/GenBank/DDBJ databases">
        <authorList>
            <consortium name="Pathogen Informatics"/>
        </authorList>
    </citation>
    <scope>NUCLEOTIDE SEQUENCE [LARGE SCALE GENOMIC DNA]</scope>
    <source>
        <strain evidence="1 2">NCTC10485</strain>
    </source>
</reference>
<proteinExistence type="predicted"/>
<dbReference type="OrthoDB" id="1680380at2"/>
<gene>
    <name evidence="1" type="ORF">NCTC10485_04661</name>
</gene>
<name>A0A3S4RKN7_MYCCI</name>
<dbReference type="Proteomes" id="UP000282551">
    <property type="component" value="Chromosome"/>
</dbReference>
<dbReference type="RefSeq" id="WP_126335890.1">
    <property type="nucleotide sequence ID" value="NZ_AP022604.1"/>
</dbReference>
<sequence length="174" mass="19318">MSYPDTAPLTVTEGGQPIQFTFGEMLRYHGFGFPGGVAHAFKVMERGFPLLDDGKAPERGDLSIETAFPGPGGRDAFEIVTRVVTGGRYDVDVALAGDDVLQSPKGKYLFRLKYRGRTVDLTLRPGLVADEFITLARKEGRSPEEEERLVWLKKDMAQRLLSHPAEEVYDATVR</sequence>